<dbReference type="Pfam" id="PF07495">
    <property type="entry name" value="Y_Y_Y"/>
    <property type="match status" value="1"/>
</dbReference>
<keyword evidence="4" id="KW-1133">Transmembrane helix</keyword>
<protein>
    <submittedName>
        <fullName evidence="7">Transcriptional regulator, AraC family</fullName>
    </submittedName>
</protein>
<keyword evidence="8" id="KW-1185">Reference proteome</keyword>
<keyword evidence="2" id="KW-0238">DNA-binding</keyword>
<dbReference type="eggNOG" id="COG4977">
    <property type="taxonomic scope" value="Bacteria"/>
</dbReference>
<dbReference type="Gene3D" id="1.10.10.60">
    <property type="entry name" value="Homeodomain-like"/>
    <property type="match status" value="1"/>
</dbReference>
<evidence type="ECO:0000256" key="3">
    <source>
        <dbReference type="ARBA" id="ARBA00023163"/>
    </source>
</evidence>
<dbReference type="InterPro" id="IPR018060">
    <property type="entry name" value="HTH_AraC"/>
</dbReference>
<dbReference type="Proteomes" id="UP000184192">
    <property type="component" value="Unassembled WGS sequence"/>
</dbReference>
<feature type="chain" id="PRO_5012838995" evidence="5">
    <location>
        <begin position="28"/>
        <end position="877"/>
    </location>
</feature>
<keyword evidence="1" id="KW-0805">Transcription regulation</keyword>
<dbReference type="InterPro" id="IPR009057">
    <property type="entry name" value="Homeodomain-like_sf"/>
</dbReference>
<dbReference type="GO" id="GO:0003700">
    <property type="term" value="F:DNA-binding transcription factor activity"/>
    <property type="evidence" value="ECO:0007669"/>
    <property type="project" value="InterPro"/>
</dbReference>
<dbReference type="Pfam" id="PF07494">
    <property type="entry name" value="Reg_prop"/>
    <property type="match status" value="2"/>
</dbReference>
<keyword evidence="5" id="KW-0732">Signal</keyword>
<dbReference type="SMART" id="SM00342">
    <property type="entry name" value="HTH_ARAC"/>
    <property type="match status" value="1"/>
</dbReference>
<feature type="domain" description="HTH araC/xylS-type" evidence="6">
    <location>
        <begin position="773"/>
        <end position="872"/>
    </location>
</feature>
<dbReference type="PANTHER" id="PTHR43280">
    <property type="entry name" value="ARAC-FAMILY TRANSCRIPTIONAL REGULATOR"/>
    <property type="match status" value="1"/>
</dbReference>
<dbReference type="EMBL" id="FQZN01000062">
    <property type="protein sequence ID" value="SHJ78421.1"/>
    <property type="molecule type" value="Genomic_DNA"/>
</dbReference>
<sequence>MPVNNLKNIKIALFLFLCLRITLTTCAADFLFTSINTSQGLSDNQIRFILQLPDGRMVFTTSGNVNLYDGVHFTYLHRTAEDVYPLQQYDGYYRIYRTGDSLLWVKDNHKLMCIDLYKEQYVTDLSSYFRDKHISCPLEDLFVDDLGRTWLLIPGALQELSGGMRIPLPDNGSRVLQDVNAKDDALYLFYDTGELVSYDLVNQKETYAASAYPPSERDDFRRTSLVVKGSKGFYQLRNGHKGGLFYFDWQNRSWKKIFEQNYTLNTLVILPGDEKAYISCVHGFWIIDLLDGAHQYLPLLQTRKGQIVSTEISTIFQDFQGGLWVGTLNRGLLYYHPAMHKLAYIGRNSFPVPPEEDVAVECFAEDKAGNIYLKNHSHIYRLAEDKDDSLSLIPVAASSIPSELSAPLQRNAASCHFRGKDYTALCTDSRGWTWVGTSDGLELFTDNEQASRIFYCENGLSNNFVQAIHEDRHHDIWVTTSNGISRIHVNPDSHDISFTNFNRQDGALEGEYMQGAVFEASDGTLYFGGIDGFNVFRPDREPIAPGLPYAPVFTALRLYGEKVNTGEKYGDRIILPQTPPYTENIELDYNQNFLTFEFSALNYLNGERTYYRYRLEGVDKDWIRVFAGGQNGGTDGTGILQASYTDLSPGKYTFRVMASDNILQWDGRVTELSLIIHAPWWKTNTAYTLYIITLLLVTVVGIRLYVYWTRKKMERRHKEEILLLRIRNLIEQCNSYEAEQKARSEENNPPATCSVVETSHAPKQDAAESAFLARAIEQVEKNLHVSGYSVEQLSRDLCMERTGLYRKLVTMLDQSPSLFIRNIRLQRAAQLLAEGNLSITEIAERTGFSSSSYLSKCFQEMYGCRPSEYAEKMKKST</sequence>
<evidence type="ECO:0000256" key="2">
    <source>
        <dbReference type="ARBA" id="ARBA00023125"/>
    </source>
</evidence>
<dbReference type="InterPro" id="IPR015943">
    <property type="entry name" value="WD40/YVTN_repeat-like_dom_sf"/>
</dbReference>
<keyword evidence="3" id="KW-0804">Transcription</keyword>
<dbReference type="GeneID" id="92714908"/>
<dbReference type="AlphaFoldDB" id="A0A1M6M4Q0"/>
<evidence type="ECO:0000259" key="6">
    <source>
        <dbReference type="PROSITE" id="PS01124"/>
    </source>
</evidence>
<reference evidence="8" key="1">
    <citation type="submission" date="2016-11" db="EMBL/GenBank/DDBJ databases">
        <authorList>
            <person name="Varghese N."/>
            <person name="Submissions S."/>
        </authorList>
    </citation>
    <scope>NUCLEOTIDE SEQUENCE [LARGE SCALE GENOMIC DNA]</scope>
    <source>
        <strain evidence="8">DSM 26884</strain>
    </source>
</reference>
<evidence type="ECO:0000313" key="7">
    <source>
        <dbReference type="EMBL" id="SHJ78421.1"/>
    </source>
</evidence>
<evidence type="ECO:0000256" key="5">
    <source>
        <dbReference type="SAM" id="SignalP"/>
    </source>
</evidence>
<dbReference type="PROSITE" id="PS01124">
    <property type="entry name" value="HTH_ARAC_FAMILY_2"/>
    <property type="match status" value="1"/>
</dbReference>
<dbReference type="SUPFAM" id="SSF46689">
    <property type="entry name" value="Homeodomain-like"/>
    <property type="match status" value="1"/>
</dbReference>
<keyword evidence="4" id="KW-0472">Membrane</keyword>
<dbReference type="Gene3D" id="2.130.10.10">
    <property type="entry name" value="YVTN repeat-like/Quinoprotein amine dehydrogenase"/>
    <property type="match status" value="2"/>
</dbReference>
<dbReference type="Pfam" id="PF12833">
    <property type="entry name" value="HTH_18"/>
    <property type="match status" value="1"/>
</dbReference>
<feature type="signal peptide" evidence="5">
    <location>
        <begin position="1"/>
        <end position="27"/>
    </location>
</feature>
<dbReference type="InterPro" id="IPR011110">
    <property type="entry name" value="Reg_prop"/>
</dbReference>
<feature type="transmembrane region" description="Helical" evidence="4">
    <location>
        <begin position="687"/>
        <end position="708"/>
    </location>
</feature>
<dbReference type="InterPro" id="IPR013783">
    <property type="entry name" value="Ig-like_fold"/>
</dbReference>
<keyword evidence="4" id="KW-0812">Transmembrane</keyword>
<dbReference type="InterPro" id="IPR011123">
    <property type="entry name" value="Y_Y_Y"/>
</dbReference>
<gene>
    <name evidence="7" type="ORF">SAMN05444350_1629</name>
</gene>
<dbReference type="eggNOG" id="COG3292">
    <property type="taxonomic scope" value="Bacteria"/>
</dbReference>
<dbReference type="Gene3D" id="2.60.40.10">
    <property type="entry name" value="Immunoglobulins"/>
    <property type="match status" value="1"/>
</dbReference>
<proteinExistence type="predicted"/>
<accession>A0A1M6M4Q0</accession>
<evidence type="ECO:0000313" key="8">
    <source>
        <dbReference type="Proteomes" id="UP000184192"/>
    </source>
</evidence>
<evidence type="ECO:0000256" key="1">
    <source>
        <dbReference type="ARBA" id="ARBA00023015"/>
    </source>
</evidence>
<name>A0A1M6M4Q0_9BACE</name>
<organism evidence="7 8">
    <name type="scientific">Bacteroides stercorirosoris</name>
    <dbReference type="NCBI Taxonomy" id="871324"/>
    <lineage>
        <taxon>Bacteria</taxon>
        <taxon>Pseudomonadati</taxon>
        <taxon>Bacteroidota</taxon>
        <taxon>Bacteroidia</taxon>
        <taxon>Bacteroidales</taxon>
        <taxon>Bacteroidaceae</taxon>
        <taxon>Bacteroides</taxon>
    </lineage>
</organism>
<dbReference type="PANTHER" id="PTHR43280:SF2">
    <property type="entry name" value="HTH-TYPE TRANSCRIPTIONAL REGULATOR EXSA"/>
    <property type="match status" value="1"/>
</dbReference>
<evidence type="ECO:0000256" key="4">
    <source>
        <dbReference type="SAM" id="Phobius"/>
    </source>
</evidence>
<dbReference type="RefSeq" id="WP_139261917.1">
    <property type="nucleotide sequence ID" value="NZ_FQZN01000062.1"/>
</dbReference>
<dbReference type="GO" id="GO:0043565">
    <property type="term" value="F:sequence-specific DNA binding"/>
    <property type="evidence" value="ECO:0007669"/>
    <property type="project" value="InterPro"/>
</dbReference>